<dbReference type="Proteomes" id="UP001153954">
    <property type="component" value="Unassembled WGS sequence"/>
</dbReference>
<gene>
    <name evidence="3" type="ORF">EEDITHA_LOCUS15227</name>
</gene>
<feature type="chain" id="PRO_5043987017" evidence="2">
    <location>
        <begin position="17"/>
        <end position="112"/>
    </location>
</feature>
<keyword evidence="4" id="KW-1185">Reference proteome</keyword>
<feature type="region of interest" description="Disordered" evidence="1">
    <location>
        <begin position="90"/>
        <end position="112"/>
    </location>
</feature>
<evidence type="ECO:0000256" key="1">
    <source>
        <dbReference type="SAM" id="MobiDB-lite"/>
    </source>
</evidence>
<dbReference type="AlphaFoldDB" id="A0AAU9UNV2"/>
<sequence>MAQMIIVILLGAIVRCITNNAANSSSLLCGRTKEVEVGGNVGAGAALALTLLRPPSSTSNSPCQLRLTAPDATAFTVRLIDVKKLKPKNAKPVATNAQPENYLSPVESNVVN</sequence>
<feature type="signal peptide" evidence="2">
    <location>
        <begin position="1"/>
        <end position="16"/>
    </location>
</feature>
<organism evidence="3 4">
    <name type="scientific">Euphydryas editha</name>
    <name type="common">Edith's checkerspot</name>
    <dbReference type="NCBI Taxonomy" id="104508"/>
    <lineage>
        <taxon>Eukaryota</taxon>
        <taxon>Metazoa</taxon>
        <taxon>Ecdysozoa</taxon>
        <taxon>Arthropoda</taxon>
        <taxon>Hexapoda</taxon>
        <taxon>Insecta</taxon>
        <taxon>Pterygota</taxon>
        <taxon>Neoptera</taxon>
        <taxon>Endopterygota</taxon>
        <taxon>Lepidoptera</taxon>
        <taxon>Glossata</taxon>
        <taxon>Ditrysia</taxon>
        <taxon>Papilionoidea</taxon>
        <taxon>Nymphalidae</taxon>
        <taxon>Nymphalinae</taxon>
        <taxon>Euphydryas</taxon>
    </lineage>
</organism>
<proteinExistence type="predicted"/>
<evidence type="ECO:0000313" key="3">
    <source>
        <dbReference type="EMBL" id="CAH2100349.1"/>
    </source>
</evidence>
<name>A0AAU9UNV2_EUPED</name>
<dbReference type="EMBL" id="CAKOGL010000022">
    <property type="protein sequence ID" value="CAH2100349.1"/>
    <property type="molecule type" value="Genomic_DNA"/>
</dbReference>
<feature type="compositionally biased region" description="Polar residues" evidence="1">
    <location>
        <begin position="95"/>
        <end position="112"/>
    </location>
</feature>
<comment type="caution">
    <text evidence="3">The sequence shown here is derived from an EMBL/GenBank/DDBJ whole genome shotgun (WGS) entry which is preliminary data.</text>
</comment>
<reference evidence="3" key="1">
    <citation type="submission" date="2022-03" db="EMBL/GenBank/DDBJ databases">
        <authorList>
            <person name="Tunstrom K."/>
        </authorList>
    </citation>
    <scope>NUCLEOTIDE SEQUENCE</scope>
</reference>
<evidence type="ECO:0000256" key="2">
    <source>
        <dbReference type="SAM" id="SignalP"/>
    </source>
</evidence>
<evidence type="ECO:0000313" key="4">
    <source>
        <dbReference type="Proteomes" id="UP001153954"/>
    </source>
</evidence>
<keyword evidence="2" id="KW-0732">Signal</keyword>
<accession>A0AAU9UNV2</accession>
<protein>
    <submittedName>
        <fullName evidence="3">Uncharacterized protein</fullName>
    </submittedName>
</protein>